<dbReference type="PANTHER" id="PTHR34753:SF1">
    <property type="entry name" value="TELOMERASE RNA COMPONENT INTERACTING RNASE"/>
    <property type="match status" value="1"/>
</dbReference>
<feature type="compositionally biased region" description="Polar residues" evidence="1">
    <location>
        <begin position="361"/>
        <end position="372"/>
    </location>
</feature>
<name>E9HVH3_DAPPU</name>
<dbReference type="HOGENOM" id="CLU_625945_0_0_1"/>
<dbReference type="EMBL" id="GL732854">
    <property type="protein sequence ID" value="EFX64252.1"/>
    <property type="molecule type" value="Genomic_DNA"/>
</dbReference>
<protein>
    <submittedName>
        <fullName evidence="2">Uncharacterized protein</fullName>
    </submittedName>
</protein>
<dbReference type="InterPro" id="IPR038838">
    <property type="entry name" value="TRIR"/>
</dbReference>
<evidence type="ECO:0000313" key="2">
    <source>
        <dbReference type="EMBL" id="EFX64252.1"/>
    </source>
</evidence>
<gene>
    <name evidence="2" type="ORF">DAPPUDRAFT_118343</name>
</gene>
<dbReference type="GO" id="GO:0008409">
    <property type="term" value="F:5'-3' exonuclease activity"/>
    <property type="evidence" value="ECO:0000318"/>
    <property type="project" value="GO_Central"/>
</dbReference>
<dbReference type="PANTHER" id="PTHR34753">
    <property type="entry name" value="TELOMERASE RNA COMPONENT INTERACTING RNASE"/>
    <property type="match status" value="1"/>
</dbReference>
<evidence type="ECO:0000256" key="1">
    <source>
        <dbReference type="SAM" id="MobiDB-lite"/>
    </source>
</evidence>
<sequence>MPSSTSRSRSLDIDIRRYHGNPRASLDSRVENVVLPPDNISVVTRSVVSLSPARDSRSRPSRSRSRGDPSRSRSRGDPSRSRSRGPSRGRSREPSSSVSLRSSRSPRRNRRSRSRSSRRSYRSPASDARRNDRSRSPLRRRHRSPSSDRIRAPRQSLASDTATVLSREKVRSLRSWMLNGLSPAEAKALREIFNPTYEGSFTLQCPILDESMGRTLKRLKGSSGSVIDFVEKTWLSTHYKIMDIARPLIQLWSSLPPNDPHLQQVESALRLWGVAFRDVTMNRRKNILRQTAPDFLNLLSDPTMFSNREMSRLFGVHFLNAMAKEADEENKIAKVGRNAGHPQTSKRPFNKFARNGGAITPKSSAWPSSGSHRGTGGNPQRASGWPLVSVFPRVALYFFGPFYLEYGFYGSLDRFFIASISIQFSHKLQNVLGDGACL</sequence>
<dbReference type="PhylomeDB" id="E9HVH3"/>
<feature type="region of interest" description="Disordered" evidence="1">
    <location>
        <begin position="360"/>
        <end position="380"/>
    </location>
</feature>
<organism evidence="2 3">
    <name type="scientific">Daphnia pulex</name>
    <name type="common">Water flea</name>
    <dbReference type="NCBI Taxonomy" id="6669"/>
    <lineage>
        <taxon>Eukaryota</taxon>
        <taxon>Metazoa</taxon>
        <taxon>Ecdysozoa</taxon>
        <taxon>Arthropoda</taxon>
        <taxon>Crustacea</taxon>
        <taxon>Branchiopoda</taxon>
        <taxon>Diplostraca</taxon>
        <taxon>Cladocera</taxon>
        <taxon>Anomopoda</taxon>
        <taxon>Daphniidae</taxon>
        <taxon>Daphnia</taxon>
    </lineage>
</organism>
<feature type="compositionally biased region" description="Basic residues" evidence="1">
    <location>
        <begin position="104"/>
        <end position="121"/>
    </location>
</feature>
<feature type="compositionally biased region" description="Low complexity" evidence="1">
    <location>
        <begin position="90"/>
        <end position="103"/>
    </location>
</feature>
<dbReference type="GO" id="GO:0008408">
    <property type="term" value="F:3'-5' exonuclease activity"/>
    <property type="evidence" value="ECO:0000318"/>
    <property type="project" value="GO_Central"/>
</dbReference>
<keyword evidence="3" id="KW-1185">Reference proteome</keyword>
<evidence type="ECO:0000313" key="3">
    <source>
        <dbReference type="Proteomes" id="UP000000305"/>
    </source>
</evidence>
<dbReference type="InParanoid" id="E9HVH3"/>
<accession>E9HVH3</accession>
<feature type="region of interest" description="Disordered" evidence="1">
    <location>
        <begin position="1"/>
        <end position="162"/>
    </location>
</feature>
<feature type="compositionally biased region" description="Basic and acidic residues" evidence="1">
    <location>
        <begin position="65"/>
        <end position="80"/>
    </location>
</feature>
<dbReference type="OrthoDB" id="10401859at2759"/>
<proteinExistence type="predicted"/>
<dbReference type="Proteomes" id="UP000000305">
    <property type="component" value="Unassembled WGS sequence"/>
</dbReference>
<dbReference type="AlphaFoldDB" id="E9HVH3"/>
<reference evidence="2 3" key="1">
    <citation type="journal article" date="2011" name="Science">
        <title>The ecoresponsive genome of Daphnia pulex.</title>
        <authorList>
            <person name="Colbourne J.K."/>
            <person name="Pfrender M.E."/>
            <person name="Gilbert D."/>
            <person name="Thomas W.K."/>
            <person name="Tucker A."/>
            <person name="Oakley T.H."/>
            <person name="Tokishita S."/>
            <person name="Aerts A."/>
            <person name="Arnold G.J."/>
            <person name="Basu M.K."/>
            <person name="Bauer D.J."/>
            <person name="Caceres C.E."/>
            <person name="Carmel L."/>
            <person name="Casola C."/>
            <person name="Choi J.H."/>
            <person name="Detter J.C."/>
            <person name="Dong Q."/>
            <person name="Dusheyko S."/>
            <person name="Eads B.D."/>
            <person name="Frohlich T."/>
            <person name="Geiler-Samerotte K.A."/>
            <person name="Gerlach D."/>
            <person name="Hatcher P."/>
            <person name="Jogdeo S."/>
            <person name="Krijgsveld J."/>
            <person name="Kriventseva E.V."/>
            <person name="Kultz D."/>
            <person name="Laforsch C."/>
            <person name="Lindquist E."/>
            <person name="Lopez J."/>
            <person name="Manak J.R."/>
            <person name="Muller J."/>
            <person name="Pangilinan J."/>
            <person name="Patwardhan R.P."/>
            <person name="Pitluck S."/>
            <person name="Pritham E.J."/>
            <person name="Rechtsteiner A."/>
            <person name="Rho M."/>
            <person name="Rogozin I.B."/>
            <person name="Sakarya O."/>
            <person name="Salamov A."/>
            <person name="Schaack S."/>
            <person name="Shapiro H."/>
            <person name="Shiga Y."/>
            <person name="Skalitzky C."/>
            <person name="Smith Z."/>
            <person name="Souvorov A."/>
            <person name="Sung W."/>
            <person name="Tang Z."/>
            <person name="Tsuchiya D."/>
            <person name="Tu H."/>
            <person name="Vos H."/>
            <person name="Wang M."/>
            <person name="Wolf Y.I."/>
            <person name="Yamagata H."/>
            <person name="Yamada T."/>
            <person name="Ye Y."/>
            <person name="Shaw J.R."/>
            <person name="Andrews J."/>
            <person name="Crease T.J."/>
            <person name="Tang H."/>
            <person name="Lucas S.M."/>
            <person name="Robertson H.M."/>
            <person name="Bork P."/>
            <person name="Koonin E.V."/>
            <person name="Zdobnov E.M."/>
            <person name="Grigoriev I.V."/>
            <person name="Lynch M."/>
            <person name="Boore J.L."/>
        </authorList>
    </citation>
    <scope>NUCLEOTIDE SEQUENCE [LARGE SCALE GENOMIC DNA]</scope>
</reference>
<dbReference type="KEGG" id="dpx:DAPPUDRAFT_118343"/>